<protein>
    <submittedName>
        <fullName evidence="3">Alpha/beta fold hydrolase</fullName>
    </submittedName>
</protein>
<accession>A0ABU7SB99</accession>
<proteinExistence type="predicted"/>
<sequence length="322" mass="34395">MTTNPDQSPQPAQPPRPEQATGSGQDPRSERSSGSGQEPTPSYQESFVDRDGDRIALRSYPDPAGAPDAPVVLVWPAMGVRASYYAPFAAALRDAGLAVVVADLRGTGASTPAPSRASRYGYAELAGDVGAVLESLKPRLDGRKRILLGHSLGGQAALLHLALEPTTQVDGLALVAVGLPYWRAYPGRRLAILAGTQFIHGCAATLGSWPGWGFGGRQARGVIRDWAHTARTGRFPRLDGVDVEAAVREVRAPVLAVSVDHDQYSPHETLDYLCDKLVAAPIRRTRYTLAESGTRLDHFTWVRASAPVAARVAAFAAELPHR</sequence>
<dbReference type="Gene3D" id="3.40.50.1820">
    <property type="entry name" value="alpha/beta hydrolase"/>
    <property type="match status" value="1"/>
</dbReference>
<gene>
    <name evidence="3" type="ORF">V1634_10295</name>
</gene>
<dbReference type="RefSeq" id="WP_331207529.1">
    <property type="nucleotide sequence ID" value="NZ_JAZGQL010000006.1"/>
</dbReference>
<feature type="domain" description="Serine aminopeptidase S33" evidence="2">
    <location>
        <begin position="71"/>
        <end position="181"/>
    </location>
</feature>
<comment type="caution">
    <text evidence="3">The sequence shown here is derived from an EMBL/GenBank/DDBJ whole genome shotgun (WGS) entry which is preliminary data.</text>
</comment>
<evidence type="ECO:0000313" key="4">
    <source>
        <dbReference type="Proteomes" id="UP001339911"/>
    </source>
</evidence>
<dbReference type="InterPro" id="IPR029058">
    <property type="entry name" value="AB_hydrolase_fold"/>
</dbReference>
<name>A0ABU7SB99_9ACTN</name>
<dbReference type="Pfam" id="PF12146">
    <property type="entry name" value="Hydrolase_4"/>
    <property type="match status" value="1"/>
</dbReference>
<evidence type="ECO:0000259" key="2">
    <source>
        <dbReference type="Pfam" id="PF12146"/>
    </source>
</evidence>
<feature type="region of interest" description="Disordered" evidence="1">
    <location>
        <begin position="1"/>
        <end position="48"/>
    </location>
</feature>
<dbReference type="PANTHER" id="PTHR43194">
    <property type="entry name" value="HYDROLASE ALPHA/BETA FOLD FAMILY"/>
    <property type="match status" value="1"/>
</dbReference>
<dbReference type="InterPro" id="IPR022742">
    <property type="entry name" value="Hydrolase_4"/>
</dbReference>
<evidence type="ECO:0000313" key="3">
    <source>
        <dbReference type="EMBL" id="MEE6307213.1"/>
    </source>
</evidence>
<keyword evidence="4" id="KW-1185">Reference proteome</keyword>
<dbReference type="SUPFAM" id="SSF53474">
    <property type="entry name" value="alpha/beta-Hydrolases"/>
    <property type="match status" value="1"/>
</dbReference>
<organism evidence="3 4">
    <name type="scientific">Plantactinospora veratri</name>
    <dbReference type="NCBI Taxonomy" id="1436122"/>
    <lineage>
        <taxon>Bacteria</taxon>
        <taxon>Bacillati</taxon>
        <taxon>Actinomycetota</taxon>
        <taxon>Actinomycetes</taxon>
        <taxon>Micromonosporales</taxon>
        <taxon>Micromonosporaceae</taxon>
        <taxon>Plantactinospora</taxon>
    </lineage>
</organism>
<reference evidence="3 4" key="1">
    <citation type="submission" date="2024-01" db="EMBL/GenBank/DDBJ databases">
        <title>Genome insights into Plantactinospora veratri sp. nov.</title>
        <authorList>
            <person name="Wang L."/>
        </authorList>
    </citation>
    <scope>NUCLEOTIDE SEQUENCE [LARGE SCALE GENOMIC DNA]</scope>
    <source>
        <strain evidence="3 4">NEAU-FHS4</strain>
    </source>
</reference>
<dbReference type="EMBL" id="JAZGQL010000006">
    <property type="protein sequence ID" value="MEE6307213.1"/>
    <property type="molecule type" value="Genomic_DNA"/>
</dbReference>
<feature type="compositionally biased region" description="Polar residues" evidence="1">
    <location>
        <begin position="20"/>
        <end position="45"/>
    </location>
</feature>
<dbReference type="GO" id="GO:0016787">
    <property type="term" value="F:hydrolase activity"/>
    <property type="evidence" value="ECO:0007669"/>
    <property type="project" value="UniProtKB-KW"/>
</dbReference>
<dbReference type="InterPro" id="IPR050228">
    <property type="entry name" value="Carboxylesterase_BioH"/>
</dbReference>
<evidence type="ECO:0000256" key="1">
    <source>
        <dbReference type="SAM" id="MobiDB-lite"/>
    </source>
</evidence>
<dbReference type="PANTHER" id="PTHR43194:SF2">
    <property type="entry name" value="PEROXISOMAL MEMBRANE PROTEIN LPX1"/>
    <property type="match status" value="1"/>
</dbReference>
<feature type="compositionally biased region" description="Low complexity" evidence="1">
    <location>
        <begin position="1"/>
        <end position="10"/>
    </location>
</feature>
<dbReference type="Proteomes" id="UP001339911">
    <property type="component" value="Unassembled WGS sequence"/>
</dbReference>
<dbReference type="PIRSF" id="PIRSF037442">
    <property type="entry name" value="UCP037442_abhydr"/>
    <property type="match status" value="1"/>
</dbReference>
<dbReference type="InterPro" id="IPR017208">
    <property type="entry name" value="UCP037442_abhydr"/>
</dbReference>
<keyword evidence="3" id="KW-0378">Hydrolase</keyword>